<name>A0AAE9YTW0_9GAMM</name>
<keyword evidence="3" id="KW-1185">Reference proteome</keyword>
<feature type="chain" id="PRO_5042197538" description="Lipoprotein" evidence="1">
    <location>
        <begin position="23"/>
        <end position="182"/>
    </location>
</feature>
<feature type="signal peptide" evidence="1">
    <location>
        <begin position="1"/>
        <end position="22"/>
    </location>
</feature>
<gene>
    <name evidence="2" type="ORF">SG35_005905</name>
</gene>
<evidence type="ECO:0000313" key="3">
    <source>
        <dbReference type="Proteomes" id="UP000032568"/>
    </source>
</evidence>
<dbReference type="KEGG" id="tact:SG35_005905"/>
<keyword evidence="1" id="KW-0732">Signal</keyword>
<evidence type="ECO:0000313" key="2">
    <source>
        <dbReference type="EMBL" id="WDE00185.1"/>
    </source>
</evidence>
<evidence type="ECO:0008006" key="4">
    <source>
        <dbReference type="Google" id="ProtNLM"/>
    </source>
</evidence>
<dbReference type="AlphaFoldDB" id="A0AAE9YTW0"/>
<sequence>MNKLSQAIIAFFLLTLVAGCSSSVKPVALQLREYQVKSYQGKDTREIFHAVLNTLQDDGFVVDIADVDSGLIKANMSNTAINARETLQKTAFTLLSGGIFLLFTDGNINNAETLTATITISPYGKSTKLRTSFVFKKMNPDGEIIENYQIMEREMYQQFFTAIEHSIFYDENLGPKQVSSGR</sequence>
<dbReference type="PROSITE" id="PS51257">
    <property type="entry name" value="PROKAR_LIPOPROTEIN"/>
    <property type="match status" value="1"/>
</dbReference>
<dbReference type="EMBL" id="CP059735">
    <property type="protein sequence ID" value="WDE00185.1"/>
    <property type="molecule type" value="Genomic_DNA"/>
</dbReference>
<dbReference type="RefSeq" id="WP_044832237.1">
    <property type="nucleotide sequence ID" value="NZ_CP059735.1"/>
</dbReference>
<evidence type="ECO:0000256" key="1">
    <source>
        <dbReference type="SAM" id="SignalP"/>
    </source>
</evidence>
<reference evidence="2 3" key="1">
    <citation type="journal article" date="2015" name="Genome Announc.">
        <title>Draft Genome Sequences of Marine Isolates of Thalassomonas viridans and Thalassomonas actiniarum.</title>
        <authorList>
            <person name="Olonade I."/>
            <person name="van Zyl L.J."/>
            <person name="Trindade M."/>
        </authorList>
    </citation>
    <scope>NUCLEOTIDE SEQUENCE [LARGE SCALE GENOMIC DNA]</scope>
    <source>
        <strain evidence="2 3">A5K-106</strain>
    </source>
</reference>
<protein>
    <recommendedName>
        <fullName evidence="4">Lipoprotein</fullName>
    </recommendedName>
</protein>
<organism evidence="2 3">
    <name type="scientific">Thalassomonas actiniarum</name>
    <dbReference type="NCBI Taxonomy" id="485447"/>
    <lineage>
        <taxon>Bacteria</taxon>
        <taxon>Pseudomonadati</taxon>
        <taxon>Pseudomonadota</taxon>
        <taxon>Gammaproteobacteria</taxon>
        <taxon>Alteromonadales</taxon>
        <taxon>Colwelliaceae</taxon>
        <taxon>Thalassomonas</taxon>
    </lineage>
</organism>
<reference evidence="2 3" key="2">
    <citation type="journal article" date="2022" name="Mar. Drugs">
        <title>Bioassay-Guided Fractionation Leads to the Detection of Cholic Acid Generated by the Rare Thalassomonas sp.</title>
        <authorList>
            <person name="Pheiffer F."/>
            <person name="Schneider Y.K."/>
            <person name="Hansen E.H."/>
            <person name="Andersen J.H."/>
            <person name="Isaksson J."/>
            <person name="Busche T."/>
            <person name="R C."/>
            <person name="Kalinowski J."/>
            <person name="Zyl L.V."/>
            <person name="Trindade M."/>
        </authorList>
    </citation>
    <scope>NUCLEOTIDE SEQUENCE [LARGE SCALE GENOMIC DNA]</scope>
    <source>
        <strain evidence="2 3">A5K-106</strain>
    </source>
</reference>
<accession>A0AAE9YTW0</accession>
<proteinExistence type="predicted"/>
<dbReference type="Proteomes" id="UP000032568">
    <property type="component" value="Chromosome"/>
</dbReference>